<evidence type="ECO:0000256" key="5">
    <source>
        <dbReference type="ARBA" id="ARBA00023136"/>
    </source>
</evidence>
<keyword evidence="4 6" id="KW-1133">Transmembrane helix</keyword>
<keyword evidence="3 6" id="KW-0812">Transmembrane</keyword>
<evidence type="ECO:0000256" key="1">
    <source>
        <dbReference type="ARBA" id="ARBA00004141"/>
    </source>
</evidence>
<feature type="transmembrane region" description="Helical" evidence="6">
    <location>
        <begin position="74"/>
        <end position="93"/>
    </location>
</feature>
<evidence type="ECO:0000256" key="4">
    <source>
        <dbReference type="ARBA" id="ARBA00022989"/>
    </source>
</evidence>
<accession>A0A3L6S813</accession>
<dbReference type="EMBL" id="PQIB02000005">
    <property type="protein sequence ID" value="RLN17101.1"/>
    <property type="molecule type" value="Genomic_DNA"/>
</dbReference>
<sequence length="121" mass="13431">MGVTPDSAMMKPALQYLVLRSLGAPAVLLSLAMQGVFRGLKDTKTPLYATVAGDAINIVLDPIFMFVFQYGVRGAAIAHVISHVWWNILQIFYRIHTLMEIMATYRFVATQLESPAVWSVS</sequence>
<dbReference type="Pfam" id="PF01554">
    <property type="entry name" value="MatE"/>
    <property type="match status" value="1"/>
</dbReference>
<name>A0A3L6S813_PANMI</name>
<evidence type="ECO:0000256" key="3">
    <source>
        <dbReference type="ARBA" id="ARBA00022692"/>
    </source>
</evidence>
<comment type="subcellular location">
    <subcellularLocation>
        <location evidence="1">Membrane</location>
        <topology evidence="1">Multi-pass membrane protein</topology>
    </subcellularLocation>
</comment>
<reference evidence="8" key="1">
    <citation type="journal article" date="2019" name="Nat. Commun.">
        <title>The genome of broomcorn millet.</title>
        <authorList>
            <person name="Zou C."/>
            <person name="Miki D."/>
            <person name="Li D."/>
            <person name="Tang Q."/>
            <person name="Xiao L."/>
            <person name="Rajput S."/>
            <person name="Deng P."/>
            <person name="Jia W."/>
            <person name="Huang R."/>
            <person name="Zhang M."/>
            <person name="Sun Y."/>
            <person name="Hu J."/>
            <person name="Fu X."/>
            <person name="Schnable P.S."/>
            <person name="Li F."/>
            <person name="Zhang H."/>
            <person name="Feng B."/>
            <person name="Zhu X."/>
            <person name="Liu R."/>
            <person name="Schnable J.C."/>
            <person name="Zhu J.-K."/>
            <person name="Zhang H."/>
        </authorList>
    </citation>
    <scope>NUCLEOTIDE SEQUENCE [LARGE SCALE GENOMIC DNA]</scope>
</reference>
<dbReference type="AlphaFoldDB" id="A0A3L6S813"/>
<dbReference type="PANTHER" id="PTHR42893:SF20">
    <property type="entry name" value="PROTEIN DETOXIFICATION"/>
    <property type="match status" value="1"/>
</dbReference>
<keyword evidence="5 6" id="KW-0472">Membrane</keyword>
<proteinExistence type="inferred from homology"/>
<comment type="similarity">
    <text evidence="2">Belongs to the multi antimicrobial extrusion (MATE) (TC 2.A.66.1) family.</text>
</comment>
<dbReference type="GO" id="GO:0016020">
    <property type="term" value="C:membrane"/>
    <property type="evidence" value="ECO:0007669"/>
    <property type="project" value="UniProtKB-SubCell"/>
</dbReference>
<dbReference type="Proteomes" id="UP000275267">
    <property type="component" value="Unassembled WGS sequence"/>
</dbReference>
<keyword evidence="8" id="KW-1185">Reference proteome</keyword>
<evidence type="ECO:0000256" key="6">
    <source>
        <dbReference type="SAM" id="Phobius"/>
    </source>
</evidence>
<dbReference type="GO" id="GO:0042910">
    <property type="term" value="F:xenobiotic transmembrane transporter activity"/>
    <property type="evidence" value="ECO:0007669"/>
    <property type="project" value="InterPro"/>
</dbReference>
<dbReference type="GO" id="GO:0015297">
    <property type="term" value="F:antiporter activity"/>
    <property type="evidence" value="ECO:0007669"/>
    <property type="project" value="InterPro"/>
</dbReference>
<evidence type="ECO:0000256" key="2">
    <source>
        <dbReference type="ARBA" id="ARBA00010199"/>
    </source>
</evidence>
<evidence type="ECO:0000313" key="7">
    <source>
        <dbReference type="EMBL" id="RLN17101.1"/>
    </source>
</evidence>
<dbReference type="PANTHER" id="PTHR42893">
    <property type="entry name" value="PROTEIN DETOXIFICATION 44, CHLOROPLASTIC-RELATED"/>
    <property type="match status" value="1"/>
</dbReference>
<evidence type="ECO:0000313" key="8">
    <source>
        <dbReference type="Proteomes" id="UP000275267"/>
    </source>
</evidence>
<dbReference type="InterPro" id="IPR044644">
    <property type="entry name" value="DinF-like"/>
</dbReference>
<protein>
    <submittedName>
        <fullName evidence="7">Uncharacterized protein</fullName>
    </submittedName>
</protein>
<feature type="transmembrane region" description="Helical" evidence="6">
    <location>
        <begin position="13"/>
        <end position="33"/>
    </location>
</feature>
<dbReference type="InterPro" id="IPR002528">
    <property type="entry name" value="MATE_fam"/>
</dbReference>
<dbReference type="OrthoDB" id="2126698at2759"/>
<dbReference type="STRING" id="4540.A0A3L6S813"/>
<gene>
    <name evidence="7" type="ORF">C2845_PM02G10380</name>
</gene>
<comment type="caution">
    <text evidence="7">The sequence shown here is derived from an EMBL/GenBank/DDBJ whole genome shotgun (WGS) entry which is preliminary data.</text>
</comment>
<organism evidence="7 8">
    <name type="scientific">Panicum miliaceum</name>
    <name type="common">Proso millet</name>
    <name type="synonym">Broomcorn millet</name>
    <dbReference type="NCBI Taxonomy" id="4540"/>
    <lineage>
        <taxon>Eukaryota</taxon>
        <taxon>Viridiplantae</taxon>
        <taxon>Streptophyta</taxon>
        <taxon>Embryophyta</taxon>
        <taxon>Tracheophyta</taxon>
        <taxon>Spermatophyta</taxon>
        <taxon>Magnoliopsida</taxon>
        <taxon>Liliopsida</taxon>
        <taxon>Poales</taxon>
        <taxon>Poaceae</taxon>
        <taxon>PACMAD clade</taxon>
        <taxon>Panicoideae</taxon>
        <taxon>Panicodae</taxon>
        <taxon>Paniceae</taxon>
        <taxon>Panicinae</taxon>
        <taxon>Panicum</taxon>
        <taxon>Panicum sect. Panicum</taxon>
    </lineage>
</organism>